<keyword evidence="2" id="KW-1185">Reference proteome</keyword>
<accession>A0A3N9XB43</accession>
<comment type="caution">
    <text evidence="1">The sequence shown here is derived from an EMBL/GenBank/DDBJ whole genome shotgun (WGS) entry which is preliminary data.</text>
</comment>
<evidence type="ECO:0000313" key="1">
    <source>
        <dbReference type="EMBL" id="RQX10374.1"/>
    </source>
</evidence>
<dbReference type="EMBL" id="QGSY01000158">
    <property type="protein sequence ID" value="RQX10374.1"/>
    <property type="molecule type" value="Genomic_DNA"/>
</dbReference>
<dbReference type="AlphaFoldDB" id="A0A3N9XB43"/>
<organism evidence="1 2">
    <name type="scientific">Micromonospora arida</name>
    <dbReference type="NCBI Taxonomy" id="2203715"/>
    <lineage>
        <taxon>Bacteria</taxon>
        <taxon>Bacillati</taxon>
        <taxon>Actinomycetota</taxon>
        <taxon>Actinomycetes</taxon>
        <taxon>Micromonosporales</taxon>
        <taxon>Micromonosporaceae</taxon>
        <taxon>Micromonospora</taxon>
    </lineage>
</organism>
<name>A0A3N9XB43_9ACTN</name>
<dbReference type="OrthoDB" id="3381794at2"/>
<evidence type="ECO:0000313" key="2">
    <source>
        <dbReference type="Proteomes" id="UP000266889"/>
    </source>
</evidence>
<protein>
    <submittedName>
        <fullName evidence="1">Uncharacterized protein</fullName>
    </submittedName>
</protein>
<reference evidence="1 2" key="1">
    <citation type="submission" date="2018-05" db="EMBL/GenBank/DDBJ databases">
        <title>Micromonospora from Atacama Desert.</title>
        <authorList>
            <person name="Carro L."/>
            <person name="Goodfellow M."/>
            <person name="Klenk H.-P."/>
        </authorList>
    </citation>
    <scope>NUCLEOTIDE SEQUENCE [LARGE SCALE GENOMIC DNA]</scope>
    <source>
        <strain evidence="1 2">LB32</strain>
    </source>
</reference>
<proteinExistence type="predicted"/>
<dbReference type="RefSeq" id="WP_124855762.1">
    <property type="nucleotide sequence ID" value="NZ_JBEXWX010000007.1"/>
</dbReference>
<dbReference type="Proteomes" id="UP000266889">
    <property type="component" value="Unassembled WGS sequence"/>
</dbReference>
<sequence>MISETFDARGGLTYVDRLDFTRGDTLRAVRRMAWPTVKLHADDSTLTFTSRTRSDTLEHFYVAAVAHHPFHRRFPLPATAVAFEVEERDQVLLFWTPRVGAVLRALEKLGWDAEQPEPWTPYA</sequence>
<gene>
    <name evidence="1" type="ORF">DLJ58_11850</name>
</gene>